<dbReference type="RefSeq" id="WP_264883641.1">
    <property type="nucleotide sequence ID" value="NZ_JAPDOB010000002.1"/>
</dbReference>
<dbReference type="PROSITE" id="PS51689">
    <property type="entry name" value="SAM_RNA_A_N6_MT"/>
    <property type="match status" value="1"/>
</dbReference>
<keyword evidence="2 7" id="KW-0698">rRNA processing</keyword>
<dbReference type="PROSITE" id="PS01131">
    <property type="entry name" value="RRNA_A_DIMETH"/>
    <property type="match status" value="1"/>
</dbReference>
<dbReference type="InterPro" id="IPR020598">
    <property type="entry name" value="rRNA_Ade_methylase_Trfase_N"/>
</dbReference>
<comment type="function">
    <text evidence="7">Specifically dimethylates two adjacent adenosines (A1518 and A1519) in the loop of a conserved hairpin near the 3'-end of 16S rRNA in the 30S particle. May play a critical role in biogenesis of 30S subunits.</text>
</comment>
<organism evidence="10 11">
    <name type="scientific">Sphingomonas arvum</name>
    <dbReference type="NCBI Taxonomy" id="2992113"/>
    <lineage>
        <taxon>Bacteria</taxon>
        <taxon>Pseudomonadati</taxon>
        <taxon>Pseudomonadota</taxon>
        <taxon>Alphaproteobacteria</taxon>
        <taxon>Sphingomonadales</taxon>
        <taxon>Sphingomonadaceae</taxon>
        <taxon>Sphingomonas</taxon>
    </lineage>
</organism>
<gene>
    <name evidence="7 10" type="primary">rsmA</name>
    <name evidence="7" type="synonym">ksgA</name>
    <name evidence="10" type="ORF">OMW55_12740</name>
</gene>
<evidence type="ECO:0000256" key="1">
    <source>
        <dbReference type="ARBA" id="ARBA00022490"/>
    </source>
</evidence>
<dbReference type="SUPFAM" id="SSF53335">
    <property type="entry name" value="S-adenosyl-L-methionine-dependent methyltransferases"/>
    <property type="match status" value="1"/>
</dbReference>
<dbReference type="EMBL" id="JAPDOB010000002">
    <property type="protein sequence ID" value="MCW3798675.1"/>
    <property type="molecule type" value="Genomic_DNA"/>
</dbReference>
<dbReference type="NCBIfam" id="TIGR00755">
    <property type="entry name" value="ksgA"/>
    <property type="match status" value="1"/>
</dbReference>
<keyword evidence="4 7" id="KW-0808">Transferase</keyword>
<feature type="domain" description="Ribosomal RNA adenine methylase transferase N-terminal" evidence="9">
    <location>
        <begin position="31"/>
        <end position="204"/>
    </location>
</feature>
<dbReference type="InterPro" id="IPR020596">
    <property type="entry name" value="rRNA_Ade_Mease_Trfase_CS"/>
</dbReference>
<feature type="binding site" evidence="7 8">
    <location>
        <position position="51"/>
    </location>
    <ligand>
        <name>S-adenosyl-L-methionine</name>
        <dbReference type="ChEBI" id="CHEBI:59789"/>
    </ligand>
</feature>
<feature type="binding site" evidence="7 8">
    <location>
        <position position="26"/>
    </location>
    <ligand>
        <name>S-adenosyl-L-methionine</name>
        <dbReference type="ChEBI" id="CHEBI:59789"/>
    </ligand>
</feature>
<keyword evidence="6 7" id="KW-0694">RNA-binding</keyword>
<evidence type="ECO:0000313" key="11">
    <source>
        <dbReference type="Proteomes" id="UP001526246"/>
    </source>
</evidence>
<comment type="caution">
    <text evidence="10">The sequence shown here is derived from an EMBL/GenBank/DDBJ whole genome shotgun (WGS) entry which is preliminary data.</text>
</comment>
<comment type="similarity">
    <text evidence="7">Belongs to the class I-like SAM-binding methyltransferase superfamily. rRNA adenine N(6)-methyltransferase family. RsmA subfamily.</text>
</comment>
<dbReference type="GO" id="GO:0052908">
    <property type="term" value="F:16S rRNA (adenine(1518)-N(6)/adenine(1519)-N(6))-dimethyltransferase activity"/>
    <property type="evidence" value="ECO:0007669"/>
    <property type="project" value="UniProtKB-EC"/>
</dbReference>
<evidence type="ECO:0000256" key="3">
    <source>
        <dbReference type="ARBA" id="ARBA00022603"/>
    </source>
</evidence>
<dbReference type="Gene3D" id="3.40.50.150">
    <property type="entry name" value="Vaccinia Virus protein VP39"/>
    <property type="match status" value="1"/>
</dbReference>
<feature type="binding site" evidence="7 8">
    <location>
        <position position="72"/>
    </location>
    <ligand>
        <name>S-adenosyl-L-methionine</name>
        <dbReference type="ChEBI" id="CHEBI:59789"/>
    </ligand>
</feature>
<keyword evidence="5 7" id="KW-0949">S-adenosyl-L-methionine</keyword>
<dbReference type="Gene3D" id="1.10.8.100">
    <property type="entry name" value="Ribosomal RNA adenine dimethylase-like, domain 2"/>
    <property type="match status" value="1"/>
</dbReference>
<dbReference type="InterPro" id="IPR029063">
    <property type="entry name" value="SAM-dependent_MTases_sf"/>
</dbReference>
<evidence type="ECO:0000256" key="6">
    <source>
        <dbReference type="ARBA" id="ARBA00022884"/>
    </source>
</evidence>
<keyword evidence="3 7" id="KW-0489">Methyltransferase</keyword>
<dbReference type="Pfam" id="PF00398">
    <property type="entry name" value="RrnaAD"/>
    <property type="match status" value="1"/>
</dbReference>
<dbReference type="PANTHER" id="PTHR11727">
    <property type="entry name" value="DIMETHYLADENOSINE TRANSFERASE"/>
    <property type="match status" value="1"/>
</dbReference>
<dbReference type="HAMAP" id="MF_00607">
    <property type="entry name" value="16SrRNA_methyltr_A"/>
    <property type="match status" value="1"/>
</dbReference>
<dbReference type="Proteomes" id="UP001526246">
    <property type="component" value="Unassembled WGS sequence"/>
</dbReference>
<evidence type="ECO:0000256" key="7">
    <source>
        <dbReference type="HAMAP-Rule" id="MF_00607"/>
    </source>
</evidence>
<dbReference type="EC" id="2.1.1.182" evidence="7"/>
<sequence>MSLPPLREVIARHGLSASKALGQNFILDRQLLGRIAAIPGPLEGQTVYEVGPGPGGLTSALLAAGARVIAVERDRRCLPALAELEAAFPGCLTVIEEDALKIDEQSVVGDGGHVVANLPYNVGTALLLRWLEGPWRPWWRSLTLMFQREVAERIVAAAGSEHYGRLSVAAQWRARPRLALPVHRSAFTPPPKVASAVVHLVPADQPDGVDPNVLERVTAAAFGQRRKMLRQSLKGVPGALNALEQLGIAGERRAETVSVDEFVALARALS</sequence>
<feature type="binding site" evidence="7 8">
    <location>
        <position position="24"/>
    </location>
    <ligand>
        <name>S-adenosyl-L-methionine</name>
        <dbReference type="ChEBI" id="CHEBI:59789"/>
    </ligand>
</feature>
<evidence type="ECO:0000313" key="10">
    <source>
        <dbReference type="EMBL" id="MCW3798675.1"/>
    </source>
</evidence>
<accession>A0ABT3JHZ2</accession>
<keyword evidence="1 7" id="KW-0963">Cytoplasm</keyword>
<dbReference type="SMART" id="SM00650">
    <property type="entry name" value="rADc"/>
    <property type="match status" value="1"/>
</dbReference>
<feature type="binding site" evidence="7 8">
    <location>
        <position position="98"/>
    </location>
    <ligand>
        <name>S-adenosyl-L-methionine</name>
        <dbReference type="ChEBI" id="CHEBI:59789"/>
    </ligand>
</feature>
<feature type="binding site" evidence="7 8">
    <location>
        <position position="117"/>
    </location>
    <ligand>
        <name>S-adenosyl-L-methionine</name>
        <dbReference type="ChEBI" id="CHEBI:59789"/>
    </ligand>
</feature>
<keyword evidence="11" id="KW-1185">Reference proteome</keyword>
<evidence type="ECO:0000256" key="2">
    <source>
        <dbReference type="ARBA" id="ARBA00022552"/>
    </source>
</evidence>
<comment type="catalytic activity">
    <reaction evidence="7">
        <text>adenosine(1518)/adenosine(1519) in 16S rRNA + 4 S-adenosyl-L-methionine = N(6)-dimethyladenosine(1518)/N(6)-dimethyladenosine(1519) in 16S rRNA + 4 S-adenosyl-L-homocysteine + 4 H(+)</text>
        <dbReference type="Rhea" id="RHEA:19609"/>
        <dbReference type="Rhea" id="RHEA-COMP:10232"/>
        <dbReference type="Rhea" id="RHEA-COMP:10233"/>
        <dbReference type="ChEBI" id="CHEBI:15378"/>
        <dbReference type="ChEBI" id="CHEBI:57856"/>
        <dbReference type="ChEBI" id="CHEBI:59789"/>
        <dbReference type="ChEBI" id="CHEBI:74411"/>
        <dbReference type="ChEBI" id="CHEBI:74493"/>
        <dbReference type="EC" id="2.1.1.182"/>
    </reaction>
</comment>
<comment type="subcellular location">
    <subcellularLocation>
        <location evidence="7">Cytoplasm</location>
    </subcellularLocation>
</comment>
<dbReference type="InterPro" id="IPR001737">
    <property type="entry name" value="KsgA/Erm"/>
</dbReference>
<dbReference type="InterPro" id="IPR011530">
    <property type="entry name" value="rRNA_adenine_dimethylase"/>
</dbReference>
<evidence type="ECO:0000256" key="4">
    <source>
        <dbReference type="ARBA" id="ARBA00022679"/>
    </source>
</evidence>
<name>A0ABT3JHZ2_9SPHN</name>
<evidence type="ECO:0000256" key="8">
    <source>
        <dbReference type="PROSITE-ProRule" id="PRU01026"/>
    </source>
</evidence>
<dbReference type="CDD" id="cd02440">
    <property type="entry name" value="AdoMet_MTases"/>
    <property type="match status" value="1"/>
</dbReference>
<protein>
    <recommendedName>
        <fullName evidence="7">Ribosomal RNA small subunit methyltransferase A</fullName>
        <ecNumber evidence="7">2.1.1.182</ecNumber>
    </recommendedName>
    <alternativeName>
        <fullName evidence="7">16S rRNA (adenine(1518)-N(6)/adenine(1519)-N(6))-dimethyltransferase</fullName>
    </alternativeName>
    <alternativeName>
        <fullName evidence="7">16S rRNA dimethyladenosine transferase</fullName>
    </alternativeName>
    <alternativeName>
        <fullName evidence="7">16S rRNA dimethylase</fullName>
    </alternativeName>
    <alternativeName>
        <fullName evidence="7">S-adenosylmethionine-6-N', N'-adenosyl(rRNA) dimethyltransferase</fullName>
    </alternativeName>
</protein>
<proteinExistence type="inferred from homology"/>
<dbReference type="PANTHER" id="PTHR11727:SF7">
    <property type="entry name" value="DIMETHYLADENOSINE TRANSFERASE-RELATED"/>
    <property type="match status" value="1"/>
</dbReference>
<evidence type="ECO:0000256" key="5">
    <source>
        <dbReference type="ARBA" id="ARBA00022691"/>
    </source>
</evidence>
<dbReference type="InterPro" id="IPR023165">
    <property type="entry name" value="rRNA_Ade_diMease-like_C"/>
</dbReference>
<reference evidence="10 11" key="1">
    <citation type="submission" date="2022-10" db="EMBL/GenBank/DDBJ databases">
        <title>Sphingomonas sp.</title>
        <authorList>
            <person name="Jin C."/>
        </authorList>
    </citation>
    <scope>NUCLEOTIDE SEQUENCE [LARGE SCALE GENOMIC DNA]</scope>
    <source>
        <strain evidence="10 11">BN140010</strain>
    </source>
</reference>
<evidence type="ECO:0000259" key="9">
    <source>
        <dbReference type="SMART" id="SM00650"/>
    </source>
</evidence>